<feature type="domain" description="Tyrosine-protein kinase ephrin type A/B receptor-like" evidence="1">
    <location>
        <begin position="5"/>
        <end position="52"/>
    </location>
</feature>
<gene>
    <name evidence="2" type="primary">SCUBE1</name>
    <name evidence="2" type="ORF">XENOCAPTIV_027490</name>
</gene>
<comment type="caution">
    <text evidence="2">The sequence shown here is derived from an EMBL/GenBank/DDBJ whole genome shotgun (WGS) entry which is preliminary data.</text>
</comment>
<dbReference type="InterPro" id="IPR011641">
    <property type="entry name" value="Tyr-kin_ephrin_A/B_rcpt-like"/>
</dbReference>
<dbReference type="InterPro" id="IPR009030">
    <property type="entry name" value="Growth_fac_rcpt_cys_sf"/>
</dbReference>
<dbReference type="SUPFAM" id="SSF57184">
    <property type="entry name" value="Growth factor receptor domain"/>
    <property type="match status" value="1"/>
</dbReference>
<evidence type="ECO:0000313" key="3">
    <source>
        <dbReference type="Proteomes" id="UP001434883"/>
    </source>
</evidence>
<dbReference type="PANTHER" id="PTHR24046:SF4">
    <property type="entry name" value="SIGNAL PEPTIDE, CUB AND EGF-LIKE DOMAIN-CONTAINING PROTEIN 1"/>
    <property type="match status" value="1"/>
</dbReference>
<evidence type="ECO:0000259" key="1">
    <source>
        <dbReference type="Pfam" id="PF07699"/>
    </source>
</evidence>
<dbReference type="SMART" id="SM01411">
    <property type="entry name" value="Ephrin_rec_like"/>
    <property type="match status" value="1"/>
</dbReference>
<feature type="non-terminal residue" evidence="2">
    <location>
        <position position="1"/>
    </location>
</feature>
<reference evidence="2 3" key="1">
    <citation type="submission" date="2021-06" db="EMBL/GenBank/DDBJ databases">
        <authorList>
            <person name="Palmer J.M."/>
        </authorList>
    </citation>
    <scope>NUCLEOTIDE SEQUENCE [LARGE SCALE GENOMIC DNA]</scope>
    <source>
        <strain evidence="2 3">XC_2019</strain>
        <tissue evidence="2">Muscle</tissue>
    </source>
</reference>
<accession>A0ABV0RVB1</accession>
<dbReference type="InterPro" id="IPR052071">
    <property type="entry name" value="SCUB_EGF-like_domain"/>
</dbReference>
<protein>
    <submittedName>
        <fullName evidence="2">Signal peptide, CUB and EGF-like domain-containing protein 1</fullName>
    </submittedName>
</protein>
<name>A0ABV0RVB1_9TELE</name>
<sequence>QCPAGQFSTDGFQPCQLCPLGSYQPEPGRVLCFMCGGGLMTKYEGSVTFRDCEAKG</sequence>
<proteinExistence type="predicted"/>
<evidence type="ECO:0000313" key="2">
    <source>
        <dbReference type="EMBL" id="MEQ2212209.1"/>
    </source>
</evidence>
<dbReference type="Pfam" id="PF07699">
    <property type="entry name" value="Ephrin_rec_like"/>
    <property type="match status" value="1"/>
</dbReference>
<keyword evidence="3" id="KW-1185">Reference proteome</keyword>
<dbReference type="Gene3D" id="2.10.50.10">
    <property type="entry name" value="Tumor Necrosis Factor Receptor, subunit A, domain 2"/>
    <property type="match status" value="1"/>
</dbReference>
<dbReference type="PANTHER" id="PTHR24046">
    <property type="entry name" value="SIGNAL PEPTIDE, CUB AND EGF-LIKE DOMAIN-CONTAINING"/>
    <property type="match status" value="1"/>
</dbReference>
<organism evidence="2 3">
    <name type="scientific">Xenoophorus captivus</name>
    <dbReference type="NCBI Taxonomy" id="1517983"/>
    <lineage>
        <taxon>Eukaryota</taxon>
        <taxon>Metazoa</taxon>
        <taxon>Chordata</taxon>
        <taxon>Craniata</taxon>
        <taxon>Vertebrata</taxon>
        <taxon>Euteleostomi</taxon>
        <taxon>Actinopterygii</taxon>
        <taxon>Neopterygii</taxon>
        <taxon>Teleostei</taxon>
        <taxon>Neoteleostei</taxon>
        <taxon>Acanthomorphata</taxon>
        <taxon>Ovalentaria</taxon>
        <taxon>Atherinomorphae</taxon>
        <taxon>Cyprinodontiformes</taxon>
        <taxon>Goodeidae</taxon>
        <taxon>Xenoophorus</taxon>
    </lineage>
</organism>
<dbReference type="Proteomes" id="UP001434883">
    <property type="component" value="Unassembled WGS sequence"/>
</dbReference>
<dbReference type="EMBL" id="JAHRIN010059532">
    <property type="protein sequence ID" value="MEQ2212209.1"/>
    <property type="molecule type" value="Genomic_DNA"/>
</dbReference>